<dbReference type="NCBIfam" id="NF038356">
    <property type="entry name" value="actino_DLW39"/>
    <property type="match status" value="1"/>
</dbReference>
<organism evidence="1 2">
    <name type="scientific">Cellulosimicrobium cellulans F16</name>
    <dbReference type="NCBI Taxonomy" id="1350482"/>
    <lineage>
        <taxon>Bacteria</taxon>
        <taxon>Bacillati</taxon>
        <taxon>Actinomycetota</taxon>
        <taxon>Actinomycetes</taxon>
        <taxon>Micrococcales</taxon>
        <taxon>Promicromonosporaceae</taxon>
        <taxon>Cellulosimicrobium</taxon>
    </lineage>
</organism>
<evidence type="ECO:0000313" key="1">
    <source>
        <dbReference type="EMBL" id="KON73248.1"/>
    </source>
</evidence>
<protein>
    <submittedName>
        <fullName evidence="1">Uncharacterized protein</fullName>
    </submittedName>
</protein>
<keyword evidence="2" id="KW-1185">Reference proteome</keyword>
<sequence length="39" mass="4544">MKKLLVLLLAAGAGYLLWRKYTEDNAERDLWAEVTDTFE</sequence>
<gene>
    <name evidence="1" type="ORF">M768_09910</name>
</gene>
<dbReference type="RefSeq" id="WP_208863433.1">
    <property type="nucleotide sequence ID" value="NZ_KQ435290.1"/>
</dbReference>
<comment type="caution">
    <text evidence="1">The sequence shown here is derived from an EMBL/GenBank/DDBJ whole genome shotgun (WGS) entry which is preliminary data.</text>
</comment>
<dbReference type="InterPro" id="IPR047990">
    <property type="entry name" value="DLW39-like"/>
</dbReference>
<accession>A0A0M0F6Y9</accession>
<dbReference type="PATRIC" id="fig|1350482.3.peg.1988"/>
<proteinExistence type="predicted"/>
<dbReference type="Proteomes" id="UP000037387">
    <property type="component" value="Unassembled WGS sequence"/>
</dbReference>
<name>A0A0M0F6Y9_CELCE</name>
<dbReference type="EMBL" id="ATNL01000008">
    <property type="protein sequence ID" value="KON73248.1"/>
    <property type="molecule type" value="Genomic_DNA"/>
</dbReference>
<evidence type="ECO:0000313" key="2">
    <source>
        <dbReference type="Proteomes" id="UP000037387"/>
    </source>
</evidence>
<dbReference type="AlphaFoldDB" id="A0A0M0F6Y9"/>
<reference evidence="1 2" key="1">
    <citation type="journal article" date="2015" name="Sci. Rep.">
        <title>Functional and structural properties of a novel cellulosome-like multienzyme complex: efficient glycoside hydrolysis of water-insoluble 7-xylosyl-10-deacetylpaclitaxel.</title>
        <authorList>
            <person name="Dou T.Y."/>
            <person name="Luan H.W."/>
            <person name="Ge G.B."/>
            <person name="Dong M.M."/>
            <person name="Zou H.F."/>
            <person name="He Y.Q."/>
            <person name="Cui P."/>
            <person name="Wang J.Y."/>
            <person name="Hao D.C."/>
            <person name="Yang S.L."/>
            <person name="Yang L."/>
        </authorList>
    </citation>
    <scope>NUCLEOTIDE SEQUENCE [LARGE SCALE GENOMIC DNA]</scope>
    <source>
        <strain evidence="1 2">F16</strain>
    </source>
</reference>